<accession>A0A927RGH4</accession>
<dbReference type="InterPro" id="IPR001128">
    <property type="entry name" value="Cyt_P450"/>
</dbReference>
<dbReference type="FunFam" id="1.10.630.10:FF:000018">
    <property type="entry name" value="Cytochrome P450 monooxygenase"/>
    <property type="match status" value="1"/>
</dbReference>
<name>A0A927RGH4_9ACTN</name>
<protein>
    <submittedName>
        <fullName evidence="8">Cytochrome P450</fullName>
    </submittedName>
</protein>
<dbReference type="Proteomes" id="UP000638648">
    <property type="component" value="Unassembled WGS sequence"/>
</dbReference>
<dbReference type="InterPro" id="IPR017972">
    <property type="entry name" value="Cyt_P450_CS"/>
</dbReference>
<dbReference type="EMBL" id="JADBEM010000001">
    <property type="protein sequence ID" value="MBE1611190.1"/>
    <property type="molecule type" value="Genomic_DNA"/>
</dbReference>
<keyword evidence="3 7" id="KW-0479">Metal-binding</keyword>
<dbReference type="SUPFAM" id="SSF48264">
    <property type="entry name" value="Cytochrome P450"/>
    <property type="match status" value="1"/>
</dbReference>
<evidence type="ECO:0000256" key="5">
    <source>
        <dbReference type="ARBA" id="ARBA00023004"/>
    </source>
</evidence>
<evidence type="ECO:0000313" key="8">
    <source>
        <dbReference type="EMBL" id="MBE1611190.1"/>
    </source>
</evidence>
<dbReference type="InterPro" id="IPR002397">
    <property type="entry name" value="Cyt_P450_B"/>
</dbReference>
<dbReference type="PRINTS" id="PR00359">
    <property type="entry name" value="BP450"/>
</dbReference>
<dbReference type="GO" id="GO:0020037">
    <property type="term" value="F:heme binding"/>
    <property type="evidence" value="ECO:0007669"/>
    <property type="project" value="InterPro"/>
</dbReference>
<dbReference type="GO" id="GO:0016705">
    <property type="term" value="F:oxidoreductase activity, acting on paired donors, with incorporation or reduction of molecular oxygen"/>
    <property type="evidence" value="ECO:0007669"/>
    <property type="project" value="InterPro"/>
</dbReference>
<comment type="similarity">
    <text evidence="1 7">Belongs to the cytochrome P450 family.</text>
</comment>
<dbReference type="PANTHER" id="PTHR46696:SF1">
    <property type="entry name" value="CYTOCHROME P450 YJIB-RELATED"/>
    <property type="match status" value="1"/>
</dbReference>
<keyword evidence="5 7" id="KW-0408">Iron</keyword>
<evidence type="ECO:0000256" key="2">
    <source>
        <dbReference type="ARBA" id="ARBA00022617"/>
    </source>
</evidence>
<gene>
    <name evidence="8" type="ORF">HEB94_008038</name>
</gene>
<sequence length="409" mass="45256">MASTAPNAPETLDASFFQDPQPVYAQLRKEGPVRRVTLPHGWEVWIVTKYDEARAALADPRLLKDGRKLDQYLDPELLGDQSVFAEALRAHMLSSDPPDHTRLRKLVMKAFTSRRVEALRPRIEAITDELLEEMAANAPTDGTPVDLINSFAFPLPMTVICELLGVPFEDRDDFRTWSTVVVADNPTEEEIRSASYAMAGYLSQLIARKRAEPEDDLLTGLVQAREDDDRFDENELIAMTFLLLVAGHETTVNLIGNGVVALLRDPDQLTRLRSDLSLVPGAVEEMLRFDGPVNLATLRFASETVQIGDVEIAPGEIVLVSLGSANHDPGRFDDADRLDVGRAAQGHLAFGHGIHYCVGAPLARLEGEIAFRKLLTRFPGLALGGEPEQLRWRESSLIRGLERLPVQLG</sequence>
<evidence type="ECO:0000256" key="7">
    <source>
        <dbReference type="RuleBase" id="RU000461"/>
    </source>
</evidence>
<dbReference type="Gene3D" id="1.10.630.10">
    <property type="entry name" value="Cytochrome P450"/>
    <property type="match status" value="1"/>
</dbReference>
<keyword evidence="4 7" id="KW-0560">Oxidoreductase</keyword>
<reference evidence="8" key="1">
    <citation type="submission" date="2020-10" db="EMBL/GenBank/DDBJ databases">
        <title>Sequencing the genomes of 1000 actinobacteria strains.</title>
        <authorList>
            <person name="Klenk H.-P."/>
        </authorList>
    </citation>
    <scope>NUCLEOTIDE SEQUENCE</scope>
    <source>
        <strain evidence="8">DSM 45354</strain>
    </source>
</reference>
<evidence type="ECO:0000256" key="4">
    <source>
        <dbReference type="ARBA" id="ARBA00023002"/>
    </source>
</evidence>
<comment type="caution">
    <text evidence="8">The sequence shown here is derived from an EMBL/GenBank/DDBJ whole genome shotgun (WGS) entry which is preliminary data.</text>
</comment>
<organism evidence="8 9">
    <name type="scientific">Actinopolymorpha pittospori</name>
    <dbReference type="NCBI Taxonomy" id="648752"/>
    <lineage>
        <taxon>Bacteria</taxon>
        <taxon>Bacillati</taxon>
        <taxon>Actinomycetota</taxon>
        <taxon>Actinomycetes</taxon>
        <taxon>Propionibacteriales</taxon>
        <taxon>Actinopolymorphaceae</taxon>
        <taxon>Actinopolymorpha</taxon>
    </lineage>
</organism>
<dbReference type="GO" id="GO:0004497">
    <property type="term" value="F:monooxygenase activity"/>
    <property type="evidence" value="ECO:0007669"/>
    <property type="project" value="UniProtKB-KW"/>
</dbReference>
<dbReference type="GO" id="GO:0005506">
    <property type="term" value="F:iron ion binding"/>
    <property type="evidence" value="ECO:0007669"/>
    <property type="project" value="InterPro"/>
</dbReference>
<dbReference type="PANTHER" id="PTHR46696">
    <property type="entry name" value="P450, PUTATIVE (EUROFUNG)-RELATED"/>
    <property type="match status" value="1"/>
</dbReference>
<evidence type="ECO:0000256" key="3">
    <source>
        <dbReference type="ARBA" id="ARBA00022723"/>
    </source>
</evidence>
<evidence type="ECO:0000313" key="9">
    <source>
        <dbReference type="Proteomes" id="UP000638648"/>
    </source>
</evidence>
<dbReference type="RefSeq" id="WP_192754440.1">
    <property type="nucleotide sequence ID" value="NZ_BAABJL010000042.1"/>
</dbReference>
<evidence type="ECO:0000256" key="1">
    <source>
        <dbReference type="ARBA" id="ARBA00010617"/>
    </source>
</evidence>
<dbReference type="CDD" id="cd11029">
    <property type="entry name" value="CYP107-like"/>
    <property type="match status" value="1"/>
</dbReference>
<keyword evidence="6 7" id="KW-0503">Monooxygenase</keyword>
<keyword evidence="2 7" id="KW-0349">Heme</keyword>
<dbReference type="AlphaFoldDB" id="A0A927RGH4"/>
<dbReference type="InterPro" id="IPR036396">
    <property type="entry name" value="Cyt_P450_sf"/>
</dbReference>
<keyword evidence="9" id="KW-1185">Reference proteome</keyword>
<proteinExistence type="inferred from homology"/>
<evidence type="ECO:0000256" key="6">
    <source>
        <dbReference type="ARBA" id="ARBA00023033"/>
    </source>
</evidence>
<dbReference type="Pfam" id="PF00067">
    <property type="entry name" value="p450"/>
    <property type="match status" value="2"/>
</dbReference>
<dbReference type="PROSITE" id="PS00086">
    <property type="entry name" value="CYTOCHROME_P450"/>
    <property type="match status" value="1"/>
</dbReference>